<dbReference type="CDD" id="cd15721">
    <property type="entry name" value="FYVE_RUFY1_like"/>
    <property type="match status" value="1"/>
</dbReference>
<dbReference type="SUPFAM" id="SSF57903">
    <property type="entry name" value="FYVE/PHD zinc finger"/>
    <property type="match status" value="1"/>
</dbReference>
<evidence type="ECO:0000256" key="6">
    <source>
        <dbReference type="ARBA" id="ARBA00022912"/>
    </source>
</evidence>
<dbReference type="Pfam" id="PF13469">
    <property type="entry name" value="Sulfotransfer_3"/>
    <property type="match status" value="1"/>
</dbReference>
<feature type="coiled-coil region" evidence="8">
    <location>
        <begin position="290"/>
        <end position="317"/>
    </location>
</feature>
<accession>A0A7R8WF26</accession>
<dbReference type="GO" id="GO:0004721">
    <property type="term" value="F:phosphoprotein phosphatase activity"/>
    <property type="evidence" value="ECO:0007669"/>
    <property type="project" value="UniProtKB-KW"/>
</dbReference>
<dbReference type="InterPro" id="IPR037213">
    <property type="entry name" value="Run_dom_sf"/>
</dbReference>
<dbReference type="SMART" id="SM00593">
    <property type="entry name" value="RUN"/>
    <property type="match status" value="1"/>
</dbReference>
<dbReference type="Gene3D" id="3.30.40.10">
    <property type="entry name" value="Zinc/RING finger domain, C3HC4 (zinc finger)"/>
    <property type="match status" value="1"/>
</dbReference>
<dbReference type="PROSITE" id="PS50056">
    <property type="entry name" value="TYR_PHOSPHATASE_2"/>
    <property type="match status" value="1"/>
</dbReference>
<dbReference type="InterPro" id="IPR016130">
    <property type="entry name" value="Tyr_Pase_AS"/>
</dbReference>
<gene>
    <name evidence="10" type="ORF">CTOB1V02_LOCUS8349</name>
</gene>
<evidence type="ECO:0000256" key="4">
    <source>
        <dbReference type="ARBA" id="ARBA00022801"/>
    </source>
</evidence>
<reference evidence="10" key="1">
    <citation type="submission" date="2020-11" db="EMBL/GenBank/DDBJ databases">
        <authorList>
            <person name="Tran Van P."/>
        </authorList>
    </citation>
    <scope>NUCLEOTIDE SEQUENCE</scope>
</reference>
<dbReference type="PROSITE" id="PS00383">
    <property type="entry name" value="TYR_PHOSPHATASE_1"/>
    <property type="match status" value="1"/>
</dbReference>
<protein>
    <recommendedName>
        <fullName evidence="1">phosphatidylinositol-3,5-bisphosphate 3-phosphatase</fullName>
        <ecNumber evidence="1">3.1.3.95</ecNumber>
    </recommendedName>
</protein>
<dbReference type="AlphaFoldDB" id="A0A7R8WF26"/>
<dbReference type="Gene3D" id="3.40.50.300">
    <property type="entry name" value="P-loop containing nucleotide triphosphate hydrolases"/>
    <property type="match status" value="1"/>
</dbReference>
<keyword evidence="2" id="KW-0479">Metal-binding</keyword>
<dbReference type="OrthoDB" id="79871at2759"/>
<evidence type="ECO:0000256" key="5">
    <source>
        <dbReference type="ARBA" id="ARBA00022833"/>
    </source>
</evidence>
<dbReference type="PANTHER" id="PTHR45956:SF6">
    <property type="entry name" value="RUN DOMAIN-CONTAINING PROTEIN"/>
    <property type="match status" value="1"/>
</dbReference>
<dbReference type="Pfam" id="PF01363">
    <property type="entry name" value="FYVE"/>
    <property type="match status" value="1"/>
</dbReference>
<dbReference type="SUPFAM" id="SSF140741">
    <property type="entry name" value="RUN domain-like"/>
    <property type="match status" value="1"/>
</dbReference>
<dbReference type="PROSITE" id="PS50826">
    <property type="entry name" value="RUN"/>
    <property type="match status" value="1"/>
</dbReference>
<evidence type="ECO:0000256" key="7">
    <source>
        <dbReference type="ARBA" id="ARBA00023054"/>
    </source>
</evidence>
<evidence type="ECO:0000256" key="3">
    <source>
        <dbReference type="ARBA" id="ARBA00022771"/>
    </source>
</evidence>
<dbReference type="GO" id="GO:0052629">
    <property type="term" value="F:phosphatidylinositol-3,5-bisphosphate 3-phosphatase activity"/>
    <property type="evidence" value="ECO:0007669"/>
    <property type="project" value="UniProtKB-EC"/>
</dbReference>
<keyword evidence="6" id="KW-0904">Protein phosphatase</keyword>
<dbReference type="InterPro" id="IPR027417">
    <property type="entry name" value="P-loop_NTPase"/>
</dbReference>
<dbReference type="EC" id="3.1.3.95" evidence="1"/>
<dbReference type="InterPro" id="IPR004012">
    <property type="entry name" value="Run_dom"/>
</dbReference>
<dbReference type="SMART" id="SM00064">
    <property type="entry name" value="FYVE"/>
    <property type="match status" value="1"/>
</dbReference>
<dbReference type="InterPro" id="IPR000340">
    <property type="entry name" value="Dual-sp_phosphatase_cat-dom"/>
</dbReference>
<dbReference type="InterPro" id="IPR047335">
    <property type="entry name" value="RUFY1-3"/>
</dbReference>
<feature type="coiled-coil region" evidence="8">
    <location>
        <begin position="366"/>
        <end position="393"/>
    </location>
</feature>
<proteinExistence type="predicted"/>
<evidence type="ECO:0000256" key="8">
    <source>
        <dbReference type="SAM" id="Coils"/>
    </source>
</evidence>
<dbReference type="FunFam" id="1.20.58.900:FF:000011">
    <property type="entry name" value="Uncharacterized protein, isoform B"/>
    <property type="match status" value="1"/>
</dbReference>
<feature type="region of interest" description="Disordered" evidence="9">
    <location>
        <begin position="1"/>
        <end position="70"/>
    </location>
</feature>
<dbReference type="InterPro" id="IPR000306">
    <property type="entry name" value="Znf_FYVE"/>
</dbReference>
<dbReference type="InterPro" id="IPR013083">
    <property type="entry name" value="Znf_RING/FYVE/PHD"/>
</dbReference>
<keyword evidence="5" id="KW-0862">Zinc</keyword>
<dbReference type="SMART" id="SM00195">
    <property type="entry name" value="DSPc"/>
    <property type="match status" value="1"/>
</dbReference>
<dbReference type="InterPro" id="IPR000387">
    <property type="entry name" value="Tyr_Pase_dom"/>
</dbReference>
<dbReference type="Gene3D" id="3.90.190.10">
    <property type="entry name" value="Protein tyrosine phosphatase superfamily"/>
    <property type="match status" value="1"/>
</dbReference>
<keyword evidence="3" id="KW-0863">Zinc-finger</keyword>
<dbReference type="Pfam" id="PF02759">
    <property type="entry name" value="RUN"/>
    <property type="match status" value="1"/>
</dbReference>
<dbReference type="SUPFAM" id="SSF52540">
    <property type="entry name" value="P-loop containing nucleoside triphosphate hydrolases"/>
    <property type="match status" value="1"/>
</dbReference>
<feature type="coiled-coil region" evidence="8">
    <location>
        <begin position="529"/>
        <end position="556"/>
    </location>
</feature>
<evidence type="ECO:0000256" key="9">
    <source>
        <dbReference type="SAM" id="MobiDB-lite"/>
    </source>
</evidence>
<dbReference type="GO" id="GO:0005737">
    <property type="term" value="C:cytoplasm"/>
    <property type="evidence" value="ECO:0007669"/>
    <property type="project" value="TreeGrafter"/>
</dbReference>
<evidence type="ECO:0000256" key="2">
    <source>
        <dbReference type="ARBA" id="ARBA00022723"/>
    </source>
</evidence>
<evidence type="ECO:0000256" key="1">
    <source>
        <dbReference type="ARBA" id="ARBA00012903"/>
    </source>
</evidence>
<evidence type="ECO:0000313" key="10">
    <source>
        <dbReference type="EMBL" id="CAD7230491.1"/>
    </source>
</evidence>
<dbReference type="Gene3D" id="1.20.58.900">
    <property type="match status" value="1"/>
</dbReference>
<dbReference type="InterPro" id="IPR020422">
    <property type="entry name" value="TYR_PHOSPHATASE_DUAL_dom"/>
</dbReference>
<name>A0A7R8WF26_9CRUS</name>
<dbReference type="InterPro" id="IPR017455">
    <property type="entry name" value="Znf_FYVE-rel"/>
</dbReference>
<dbReference type="InterPro" id="IPR011011">
    <property type="entry name" value="Znf_FYVE_PHD"/>
</dbReference>
<dbReference type="PROSITE" id="PS50178">
    <property type="entry name" value="ZF_FYVE"/>
    <property type="match status" value="1"/>
</dbReference>
<feature type="compositionally biased region" description="Low complexity" evidence="9">
    <location>
        <begin position="42"/>
        <end position="60"/>
    </location>
</feature>
<dbReference type="EMBL" id="OB662725">
    <property type="protein sequence ID" value="CAD7230491.1"/>
    <property type="molecule type" value="Genomic_DNA"/>
</dbReference>
<dbReference type="InterPro" id="IPR029021">
    <property type="entry name" value="Prot-tyrosine_phosphatase-like"/>
</dbReference>
<keyword evidence="7 8" id="KW-0175">Coiled coil</keyword>
<dbReference type="GO" id="GO:0008270">
    <property type="term" value="F:zinc ion binding"/>
    <property type="evidence" value="ECO:0007669"/>
    <property type="project" value="UniProtKB-KW"/>
</dbReference>
<dbReference type="PANTHER" id="PTHR45956">
    <property type="entry name" value="RUN AND FYVE DOMAIN-CONTAINING PROTEIN 2-LIKE PROTEIN"/>
    <property type="match status" value="1"/>
</dbReference>
<dbReference type="SUPFAM" id="SSF52799">
    <property type="entry name" value="(Phosphotyrosine protein) phosphatases II"/>
    <property type="match status" value="1"/>
</dbReference>
<sequence length="1217" mass="139173">MDSSNCASPAPDDSVSCPPTPKPDSTKPSPTEEAWPLPLVVTRQRTQSSSTTSSWSYSSRPVQHSHPHTTERQNLLSLLRLVVQDLLESSMKQGRTLDSEQTAVQDFFVVLEHILRHGFGGKHKRSLLGPRKGLWDLLQEVEIVCPSAKEITDSARQLPNVRTGLGRVRAWLQLALMQKHLADYISVLIEKRVELLPMFYEDYAILRREDDALAVLGLVMGINTVDFNLIIKGEDLDTCSDVVDLSQYLRSSSTGTLSRQTSLSGPLTQSDEDAELKKALDQKNYVEELNRKLLTNCENLRAKVKGLTDDLDKARKGAGKMGGATGSHGPLTDEPIGELDFQVKFEEERFRREQLERELLLLSSVKTEMEVAMKLLEKDIHEKQDTMVSLRRQLEDIKHINLELYKKLQMRRDILLQEREILLSLDRVFCPPLSSLDRHLELHPDHASPPDTDDDVTLPIEDAFQDEEEREGSMRHKVEVLQKVDSKNAVMGETIRALEDKYEREGSMRHKVEVLQKVDSKNAVMGETIRALEDKLVTLETQKRELETRLTRALEGSEGKDQLLDSLQEDLRIEREWRERLQVDDLQELTSSIKVTHWAKDSDVKHCRSCQKEFSITRRKHHCRVCGHIFCALCSDNFHQLPSAPKPARCCDACFQIVNSPPAQTELMSRFSSLHRPVILGMSKVPDRWNRYSPHGTPVRGTPFVPFKVPLSDAANVKLPHYARWSVEDLLTAFPKIKTIIDLTGRNYYHYVEPDQARKSTFRKQYGVRLEKLSFTVGFPSREQLGFFFRIIDEHIDEFGEDSQIGIHCTHGVNRTGFMVCRYMIERNRVNASDAIKAFNAARGHALEREYYLKRLQDVSEIFAKSSSSDSIKSKKLQQQLEALEAQSKAENSSQRFCFNGFNQSATQLMMALSIKKNFSEKLHSELSNASLTNLCYRDEPLVIVILATWRSGSTFLASLIREIPGTFYSFEPFHSLRSGLVNRGTLGDAHNIFKAIVDCDFRMSQKYLNHVHRTKWLAAHNKRYDDVCNSSKTLCFNAAFYSDVCSQFPIRLVKIVRLKVTQFITFLEGRRKSFENWRVIQLFRDPRGLFSSRKDEVIWKWCSKNPSCSNSKIACQNLLEDYRLGQEKLKVIFGTERFMVLKYEDLALHPQVTAESLLSFLGFRKPFPKSVMDFVTLNTSRDYLNSKEDSRYSVARNCEASSGGLPPDGSIHYEAS</sequence>
<dbReference type="CDD" id="cd17681">
    <property type="entry name" value="RUN_RUFY1_like"/>
    <property type="match status" value="1"/>
</dbReference>
<dbReference type="Pfam" id="PF00782">
    <property type="entry name" value="DSPc"/>
    <property type="match status" value="1"/>
</dbReference>
<keyword evidence="4" id="KW-0378">Hydrolase</keyword>
<organism evidence="10">
    <name type="scientific">Cyprideis torosa</name>
    <dbReference type="NCBI Taxonomy" id="163714"/>
    <lineage>
        <taxon>Eukaryota</taxon>
        <taxon>Metazoa</taxon>
        <taxon>Ecdysozoa</taxon>
        <taxon>Arthropoda</taxon>
        <taxon>Crustacea</taxon>
        <taxon>Oligostraca</taxon>
        <taxon>Ostracoda</taxon>
        <taxon>Podocopa</taxon>
        <taxon>Podocopida</taxon>
        <taxon>Cytherocopina</taxon>
        <taxon>Cytheroidea</taxon>
        <taxon>Cytherideidae</taxon>
        <taxon>Cyprideis</taxon>
    </lineage>
</organism>